<evidence type="ECO:0000256" key="1">
    <source>
        <dbReference type="SAM" id="MobiDB-lite"/>
    </source>
</evidence>
<feature type="compositionally biased region" description="Low complexity" evidence="1">
    <location>
        <begin position="7"/>
        <end position="16"/>
    </location>
</feature>
<dbReference type="EMBL" id="CADCTU010000662">
    <property type="protein sequence ID" value="CAA9342487.1"/>
    <property type="molecule type" value="Genomic_DNA"/>
</dbReference>
<feature type="compositionally biased region" description="Basic residues" evidence="1">
    <location>
        <begin position="65"/>
        <end position="76"/>
    </location>
</feature>
<reference evidence="2" key="1">
    <citation type="submission" date="2020-02" db="EMBL/GenBank/DDBJ databases">
        <authorList>
            <person name="Meier V. D."/>
        </authorList>
    </citation>
    <scope>NUCLEOTIDE SEQUENCE</scope>
    <source>
        <strain evidence="2">AVDCRST_MAG11</strain>
    </source>
</reference>
<feature type="compositionally biased region" description="Low complexity" evidence="1">
    <location>
        <begin position="28"/>
        <end position="40"/>
    </location>
</feature>
<feature type="region of interest" description="Disordered" evidence="1">
    <location>
        <begin position="1"/>
        <end position="76"/>
    </location>
</feature>
<feature type="non-terminal residue" evidence="2">
    <location>
        <position position="1"/>
    </location>
</feature>
<dbReference type="AlphaFoldDB" id="A0A6J4LV91"/>
<gene>
    <name evidence="2" type="ORF">AVDCRST_MAG11-3044</name>
</gene>
<evidence type="ECO:0000313" key="2">
    <source>
        <dbReference type="EMBL" id="CAA9342487.1"/>
    </source>
</evidence>
<protein>
    <submittedName>
        <fullName evidence="2">Uncharacterized protein</fullName>
    </submittedName>
</protein>
<accession>A0A6J4LV91</accession>
<feature type="compositionally biased region" description="Basic and acidic residues" evidence="1">
    <location>
        <begin position="51"/>
        <end position="64"/>
    </location>
</feature>
<sequence>GGGAAHPGGRVRAPASRGGGRGARRSSRSAPAVRAPGAVPLERRRAHAVRAGRDRAGDGAEPARPRCRRHRSSSPL</sequence>
<name>A0A6J4LV91_9BACT</name>
<feature type="non-terminal residue" evidence="2">
    <location>
        <position position="76"/>
    </location>
</feature>
<organism evidence="2">
    <name type="scientific">uncultured Gemmatimonadaceae bacterium</name>
    <dbReference type="NCBI Taxonomy" id="246130"/>
    <lineage>
        <taxon>Bacteria</taxon>
        <taxon>Pseudomonadati</taxon>
        <taxon>Gemmatimonadota</taxon>
        <taxon>Gemmatimonadia</taxon>
        <taxon>Gemmatimonadales</taxon>
        <taxon>Gemmatimonadaceae</taxon>
        <taxon>environmental samples</taxon>
    </lineage>
</organism>
<proteinExistence type="predicted"/>